<evidence type="ECO:0000313" key="1">
    <source>
        <dbReference type="EMBL" id="GIY70615.1"/>
    </source>
</evidence>
<gene>
    <name evidence="1" type="ORF">CEXT_447581</name>
</gene>
<proteinExistence type="predicted"/>
<dbReference type="AlphaFoldDB" id="A0AAV4VJZ6"/>
<comment type="caution">
    <text evidence="1">The sequence shown here is derived from an EMBL/GenBank/DDBJ whole genome shotgun (WGS) entry which is preliminary data.</text>
</comment>
<organism evidence="1 2">
    <name type="scientific">Caerostris extrusa</name>
    <name type="common">Bark spider</name>
    <name type="synonym">Caerostris bankana</name>
    <dbReference type="NCBI Taxonomy" id="172846"/>
    <lineage>
        <taxon>Eukaryota</taxon>
        <taxon>Metazoa</taxon>
        <taxon>Ecdysozoa</taxon>
        <taxon>Arthropoda</taxon>
        <taxon>Chelicerata</taxon>
        <taxon>Arachnida</taxon>
        <taxon>Araneae</taxon>
        <taxon>Araneomorphae</taxon>
        <taxon>Entelegynae</taxon>
        <taxon>Araneoidea</taxon>
        <taxon>Araneidae</taxon>
        <taxon>Caerostris</taxon>
    </lineage>
</organism>
<dbReference type="EMBL" id="BPLR01014697">
    <property type="protein sequence ID" value="GIY70615.1"/>
    <property type="molecule type" value="Genomic_DNA"/>
</dbReference>
<name>A0AAV4VJZ6_CAEEX</name>
<reference evidence="1 2" key="1">
    <citation type="submission" date="2021-06" db="EMBL/GenBank/DDBJ databases">
        <title>Caerostris extrusa draft genome.</title>
        <authorList>
            <person name="Kono N."/>
            <person name="Arakawa K."/>
        </authorList>
    </citation>
    <scope>NUCLEOTIDE SEQUENCE [LARGE SCALE GENOMIC DNA]</scope>
</reference>
<dbReference type="Proteomes" id="UP001054945">
    <property type="component" value="Unassembled WGS sequence"/>
</dbReference>
<evidence type="ECO:0000313" key="2">
    <source>
        <dbReference type="Proteomes" id="UP001054945"/>
    </source>
</evidence>
<sequence length="87" mass="10054">MGLWFYVSFPLEDTILVLEGGRKRFGCGNDDKNSGFVNCAALDFWPERIYINCVALLLKEKKKFFRLVGLALKQMGPNIETRLNFYI</sequence>
<protein>
    <submittedName>
        <fullName evidence="1">Uncharacterized protein</fullName>
    </submittedName>
</protein>
<accession>A0AAV4VJZ6</accession>
<keyword evidence="2" id="KW-1185">Reference proteome</keyword>